<protein>
    <recommendedName>
        <fullName evidence="3">DUF4218 domain-containing protein</fullName>
    </recommendedName>
</protein>
<dbReference type="Proteomes" id="UP000829196">
    <property type="component" value="Unassembled WGS sequence"/>
</dbReference>
<keyword evidence="2" id="KW-1133">Transmembrane helix</keyword>
<dbReference type="PANTHER" id="PTHR10775">
    <property type="entry name" value="OS08G0208400 PROTEIN"/>
    <property type="match status" value="1"/>
</dbReference>
<feature type="compositionally biased region" description="Low complexity" evidence="1">
    <location>
        <begin position="873"/>
        <end position="883"/>
    </location>
</feature>
<feature type="compositionally biased region" description="Polar residues" evidence="1">
    <location>
        <begin position="884"/>
        <end position="905"/>
    </location>
</feature>
<dbReference type="InterPro" id="IPR025452">
    <property type="entry name" value="DUF4218"/>
</dbReference>
<accession>A0A8T3BU95</accession>
<dbReference type="Pfam" id="PF02992">
    <property type="entry name" value="Transposase_21"/>
    <property type="match status" value="1"/>
</dbReference>
<feature type="domain" description="DUF4218" evidence="3">
    <location>
        <begin position="613"/>
        <end position="716"/>
    </location>
</feature>
<dbReference type="OrthoDB" id="1933987at2759"/>
<dbReference type="PANTHER" id="PTHR10775:SF185">
    <property type="entry name" value="OS08G0208400 PROTEIN"/>
    <property type="match status" value="1"/>
</dbReference>
<evidence type="ECO:0000256" key="2">
    <source>
        <dbReference type="SAM" id="Phobius"/>
    </source>
</evidence>
<feature type="transmembrane region" description="Helical" evidence="2">
    <location>
        <begin position="1208"/>
        <end position="1241"/>
    </location>
</feature>
<dbReference type="Pfam" id="PF13960">
    <property type="entry name" value="DUF4218"/>
    <property type="match status" value="1"/>
</dbReference>
<organism evidence="4 5">
    <name type="scientific">Dendrobium nobile</name>
    <name type="common">Orchid</name>
    <dbReference type="NCBI Taxonomy" id="94219"/>
    <lineage>
        <taxon>Eukaryota</taxon>
        <taxon>Viridiplantae</taxon>
        <taxon>Streptophyta</taxon>
        <taxon>Embryophyta</taxon>
        <taxon>Tracheophyta</taxon>
        <taxon>Spermatophyta</taxon>
        <taxon>Magnoliopsida</taxon>
        <taxon>Liliopsida</taxon>
        <taxon>Asparagales</taxon>
        <taxon>Orchidaceae</taxon>
        <taxon>Epidendroideae</taxon>
        <taxon>Malaxideae</taxon>
        <taxon>Dendrobiinae</taxon>
        <taxon>Dendrobium</taxon>
    </lineage>
</organism>
<evidence type="ECO:0000313" key="5">
    <source>
        <dbReference type="Proteomes" id="UP000829196"/>
    </source>
</evidence>
<dbReference type="AlphaFoldDB" id="A0A8T3BU95"/>
<dbReference type="InterPro" id="IPR004242">
    <property type="entry name" value="Transposase_21"/>
</dbReference>
<evidence type="ECO:0000313" key="4">
    <source>
        <dbReference type="EMBL" id="KAI0522534.1"/>
    </source>
</evidence>
<name>A0A8T3BU95_DENNO</name>
<evidence type="ECO:0000259" key="3">
    <source>
        <dbReference type="Pfam" id="PF13960"/>
    </source>
</evidence>
<keyword evidence="5" id="KW-1185">Reference proteome</keyword>
<proteinExistence type="predicted"/>
<comment type="caution">
    <text evidence="4">The sequence shown here is derived from an EMBL/GenBank/DDBJ whole genome shotgun (WGS) entry which is preliminary data.</text>
</comment>
<dbReference type="EMBL" id="JAGYWB010000005">
    <property type="protein sequence ID" value="KAI0522534.1"/>
    <property type="molecule type" value="Genomic_DNA"/>
</dbReference>
<evidence type="ECO:0000256" key="1">
    <source>
        <dbReference type="SAM" id="MobiDB-lite"/>
    </source>
</evidence>
<feature type="region of interest" description="Disordered" evidence="1">
    <location>
        <begin position="858"/>
        <end position="905"/>
    </location>
</feature>
<keyword evidence="2" id="KW-0812">Transmembrane</keyword>
<keyword evidence="2" id="KW-0472">Membrane</keyword>
<reference evidence="4" key="1">
    <citation type="journal article" date="2022" name="Front. Genet.">
        <title>Chromosome-Scale Assembly of the Dendrobium nobile Genome Provides Insights Into the Molecular Mechanism of the Biosynthesis of the Medicinal Active Ingredient of Dendrobium.</title>
        <authorList>
            <person name="Xu Q."/>
            <person name="Niu S.-C."/>
            <person name="Li K.-L."/>
            <person name="Zheng P.-J."/>
            <person name="Zhang X.-J."/>
            <person name="Jia Y."/>
            <person name="Liu Y."/>
            <person name="Niu Y.-X."/>
            <person name="Yu L.-H."/>
            <person name="Chen D.-F."/>
            <person name="Zhang G.-Q."/>
        </authorList>
    </citation>
    <scope>NUCLEOTIDE SEQUENCE</scope>
    <source>
        <tissue evidence="4">Leaf</tissue>
    </source>
</reference>
<gene>
    <name evidence="4" type="ORF">KFK09_004914</name>
</gene>
<sequence length="1267" mass="144780">MTNGFFTGYVIWNRHGEDHQVVIKGTENEGAVSMSNFESQTTQIEQPYADDIEGLLRDTFAPINESINLVDQHENFTQDSNKEDEKQSKLLEDVGAELYPGWTSLPKTTYEVKKLMKAFNLGYTKIHACPNDCTLFWGDKSNDNVCEVCGASRWTPNQKSKIAQEKKVQMKPAKILRYFPLIPRLQRLFKTKKMAEEMIWHATQRNIDGMLRHLADGEAWKSFDYRYPDFAADPRNVRLGLATDGFNPFKILSSTYSIWPVIIVPYNMPPWSGMKQSSFILSMIIPGEKSPGNDIDIYLKPLIHELQQLWQGVQCYDAASGENFMMRAALLWTINDFPAYGMLSGWSTKGRFACPCCAHNTESLWLYKSKKIAYMGHRRWLASSHLFRKQKQYFDNTNELRSAPSRISGTEICTELQNHQFTLGKIKKDRLKILKRGYEAAMSINESMVTKWKKKSIFFDLSYWQYNTLPHNLDVMHIEKNIFDNFISTLLDLEKSKDNLQARQDLVQIGVKPELHPQVLSDGSYALPPALFTMSKKDKMMFCEVLKNMKLPKGYSSNISKGVNIKECKIIGLKSHDCHVLIEAIMPIALSSCAPSNEVLNIIVGISHFLKFICAKVINPIELDKKQKEIALTLCNMEKYFLPSFFTIMVHLLIHLVEEVRLGGPVHYRWMYPFERFFLVLKDFVGNKSQPEGSIAERYIAEEGISFCSKYLDGAPSFSKSISTRVSSKDDGVFYKFLTNGIPLGQVSIFVLDDLSLIQGHRYVLRHCDHLTKYIDMYKEEERQKRPNNFPLTPLALDKLVNEHFHDWFKRRITCIDDSIVSEEIRALAVGPKQIARRFKGFYINGLIEMTGSASFRRAKKVTHRGSSSVEQTSRTSNNTSTSVHPDSSNANDCNNNEQSPSQSFEYLRRQVPPADDEIWLIDNKGAPIKKRGRTTCADIQSMPPGTRVLIEVNENMVPCNIPESILLGSYLGVVARDPILAPISFSDWRNKGMEPFKKRMLAEVEAKFDFPTNIKHWILQSLGVKWRNYKTSLKAEHWDSRPVQEIMEAVPVGVDSVQWCQLVNKWSQPQDKSIRDRLLLWKINSMCKDGSWSFEEARQKWLHACEMLAEEGLTPEDGNFEANEKVFKIIMGPEHPGRVRTQGFGVTPSRYFPHSTTTPGSSSRSNYALERVVRLEDVVQTLQSEVKQFMKNYQGQHPPPGSSTLHLYVYGVPIFEAMAIFVGQVSVLSLIAIFGVATTAMEQNVTSTKMQTDIFLRLGVQKEQTS</sequence>